<feature type="transmembrane region" description="Helical" evidence="16">
    <location>
        <begin position="255"/>
        <end position="274"/>
    </location>
</feature>
<evidence type="ECO:0000256" key="10">
    <source>
        <dbReference type="ARBA" id="ARBA00022989"/>
    </source>
</evidence>
<dbReference type="InterPro" id="IPR000260">
    <property type="entry name" value="NADH4_N"/>
</dbReference>
<dbReference type="InterPro" id="IPR003918">
    <property type="entry name" value="NADH_UbQ_OxRdtase"/>
</dbReference>
<feature type="transmembrane region" description="Helical" evidence="16">
    <location>
        <begin position="226"/>
        <end position="249"/>
    </location>
</feature>
<evidence type="ECO:0000256" key="4">
    <source>
        <dbReference type="ARBA" id="ARBA00021006"/>
    </source>
</evidence>
<comment type="similarity">
    <text evidence="2 16">Belongs to the complex I subunit 4 family.</text>
</comment>
<sequence length="457" mass="50305">MLKVLFPSMVLVFYVWLAPAKHLWAFTLLNSFMIALVSLCWLYSPQGSSWAFVSAFTATDSVSAPLLALSCWLLPLMILASQHHAASDPLSRQRLYLSLMASLQVFLILAFGATELLEFYIMFEATLIPTLIIITRWGNQQQRLNAGTYFLFYTLVGSLPLLVALLLLQTSTGSLSLLTLSYAPAPKLPLYANNLWLAACLLAFLVKMPLYGVHLWLPKAHVEAPVAGSMALAAVLLKLGGYGMIRIMLVIDTSLQYLCYPFIILALWGVVMAGSICLRQTDLKSLIAYSSVSHMGLVAAAILVRTPWGLKGAMTLMIAHGLSSSALFCLANTNYERTHTRTMIVSRGLQVILPLMAAWWFISTLANLALPPLPNLLGELAIIVALFDWSWWTLTLTGAGTLITGGYSLYMFLVTQRGPAPPHVMALPPSYTREHLLLALHILPLLLLITKPELVLF</sequence>
<dbReference type="Pfam" id="PF01059">
    <property type="entry name" value="Oxidored_q5_N"/>
    <property type="match status" value="1"/>
</dbReference>
<protein>
    <recommendedName>
        <fullName evidence="4 16">NADH-ubiquinone oxidoreductase chain 4</fullName>
        <ecNumber evidence="3 16">7.1.1.2</ecNumber>
    </recommendedName>
</protein>
<evidence type="ECO:0000256" key="1">
    <source>
        <dbReference type="ARBA" id="ARBA00004225"/>
    </source>
</evidence>
<evidence type="ECO:0000256" key="12">
    <source>
        <dbReference type="ARBA" id="ARBA00023075"/>
    </source>
</evidence>
<evidence type="ECO:0000256" key="13">
    <source>
        <dbReference type="ARBA" id="ARBA00023128"/>
    </source>
</evidence>
<dbReference type="GO" id="GO:0003954">
    <property type="term" value="F:NADH dehydrogenase activity"/>
    <property type="evidence" value="ECO:0007669"/>
    <property type="project" value="TreeGrafter"/>
</dbReference>
<gene>
    <name evidence="19" type="primary">ND4</name>
</gene>
<dbReference type="EMBL" id="OR546217">
    <property type="protein sequence ID" value="WMY90496.1"/>
    <property type="molecule type" value="Genomic_DNA"/>
</dbReference>
<evidence type="ECO:0000256" key="9">
    <source>
        <dbReference type="ARBA" id="ARBA00022982"/>
    </source>
</evidence>
<evidence type="ECO:0000256" key="7">
    <source>
        <dbReference type="ARBA" id="ARBA00022692"/>
    </source>
</evidence>
<evidence type="ECO:0000259" key="18">
    <source>
        <dbReference type="Pfam" id="PF01059"/>
    </source>
</evidence>
<comment type="function">
    <text evidence="16">Core subunit of the mitochondrial membrane respiratory chain NADH dehydrogenase (Complex I) which catalyzes electron transfer from NADH through the respiratory chain, using ubiquinone as an electron acceptor. Essential for the catalytic activity and assembly of complex I.</text>
</comment>
<reference evidence="19" key="1">
    <citation type="submission" date="2023-09" db="EMBL/GenBank/DDBJ databases">
        <title>Mitochondrial Genomes of Fishes Derived by Genome Skimming.</title>
        <authorList>
            <person name="Bemis K."/>
            <person name="Collins A."/>
            <person name="Craine J.M."/>
            <person name="Hoban M."/>
            <person name="Leopold D.R."/>
            <person name="Meyer C."/>
            <person name="Murphy K.R."/>
            <person name="Pitassy D.E."/>
            <person name="Whitney J."/>
        </authorList>
    </citation>
    <scope>NUCLEOTIDE SEQUENCE</scope>
</reference>
<feature type="transmembrane region" description="Helical" evidence="16">
    <location>
        <begin position="188"/>
        <end position="206"/>
    </location>
</feature>
<evidence type="ECO:0000313" key="19">
    <source>
        <dbReference type="EMBL" id="WMY90496.1"/>
    </source>
</evidence>
<keyword evidence="5 16" id="KW-0813">Transport</keyword>
<feature type="transmembrane region" description="Helical" evidence="16">
    <location>
        <begin position="23"/>
        <end position="44"/>
    </location>
</feature>
<keyword evidence="9 16" id="KW-0249">Electron transport</keyword>
<name>A0AA51X2L7_9TELE</name>
<evidence type="ECO:0000256" key="11">
    <source>
        <dbReference type="ARBA" id="ARBA00023027"/>
    </source>
</evidence>
<evidence type="ECO:0000256" key="6">
    <source>
        <dbReference type="ARBA" id="ARBA00022660"/>
    </source>
</evidence>
<dbReference type="Pfam" id="PF00361">
    <property type="entry name" value="Proton_antipo_M"/>
    <property type="match status" value="1"/>
</dbReference>
<feature type="transmembrane region" description="Helical" evidence="16">
    <location>
        <begin position="119"/>
        <end position="138"/>
    </location>
</feature>
<evidence type="ECO:0000256" key="8">
    <source>
        <dbReference type="ARBA" id="ARBA00022967"/>
    </source>
</evidence>
<dbReference type="GO" id="GO:0015990">
    <property type="term" value="P:electron transport coupled proton transport"/>
    <property type="evidence" value="ECO:0007669"/>
    <property type="project" value="TreeGrafter"/>
</dbReference>
<feature type="transmembrane region" description="Helical" evidence="16">
    <location>
        <begin position="390"/>
        <end position="414"/>
    </location>
</feature>
<evidence type="ECO:0000256" key="2">
    <source>
        <dbReference type="ARBA" id="ARBA00009025"/>
    </source>
</evidence>
<keyword evidence="14 16" id="KW-0472">Membrane</keyword>
<dbReference type="GO" id="GO:0048039">
    <property type="term" value="F:ubiquinone binding"/>
    <property type="evidence" value="ECO:0007669"/>
    <property type="project" value="TreeGrafter"/>
</dbReference>
<dbReference type="InterPro" id="IPR001750">
    <property type="entry name" value="ND/Mrp_TM"/>
</dbReference>
<feature type="transmembrane region" description="Helical" evidence="16">
    <location>
        <begin position="150"/>
        <end position="168"/>
    </location>
</feature>
<dbReference type="PRINTS" id="PR01437">
    <property type="entry name" value="NUOXDRDTASE4"/>
</dbReference>
<dbReference type="PANTHER" id="PTHR43507">
    <property type="entry name" value="NADH-UBIQUINONE OXIDOREDUCTASE CHAIN 4"/>
    <property type="match status" value="1"/>
</dbReference>
<dbReference type="PANTHER" id="PTHR43507:SF20">
    <property type="entry name" value="NADH-UBIQUINONE OXIDOREDUCTASE CHAIN 4"/>
    <property type="match status" value="1"/>
</dbReference>
<feature type="domain" description="NADH:ubiquinone oxidoreductase chain 4 N-terminal" evidence="18">
    <location>
        <begin position="1"/>
        <end position="110"/>
    </location>
</feature>
<keyword evidence="8" id="KW-1278">Translocase</keyword>
<accession>A0AA51X2L7</accession>
<evidence type="ECO:0000256" key="16">
    <source>
        <dbReference type="RuleBase" id="RU003297"/>
    </source>
</evidence>
<feature type="domain" description="NADH:quinone oxidoreductase/Mrp antiporter transmembrane" evidence="17">
    <location>
        <begin position="113"/>
        <end position="403"/>
    </location>
</feature>
<dbReference type="GO" id="GO:0042773">
    <property type="term" value="P:ATP synthesis coupled electron transport"/>
    <property type="evidence" value="ECO:0007669"/>
    <property type="project" value="InterPro"/>
</dbReference>
<feature type="transmembrane region" description="Helical" evidence="16">
    <location>
        <begin position="310"/>
        <end position="330"/>
    </location>
</feature>
<evidence type="ECO:0000256" key="14">
    <source>
        <dbReference type="ARBA" id="ARBA00023136"/>
    </source>
</evidence>
<keyword evidence="7 16" id="KW-0812">Transmembrane</keyword>
<organism evidence="19">
    <name type="scientific">Acanthemblemaria sp. AC-2023</name>
    <dbReference type="NCBI Taxonomy" id="3028466"/>
    <lineage>
        <taxon>Eukaryota</taxon>
        <taxon>Metazoa</taxon>
        <taxon>Chordata</taxon>
        <taxon>Craniata</taxon>
        <taxon>Vertebrata</taxon>
        <taxon>Euteleostomi</taxon>
        <taxon>Actinopterygii</taxon>
        <taxon>Neopterygii</taxon>
        <taxon>Teleostei</taxon>
        <taxon>Neoteleostei</taxon>
        <taxon>Acanthomorphata</taxon>
        <taxon>Ovalentaria</taxon>
        <taxon>Blenniimorphae</taxon>
        <taxon>Blenniiformes</taxon>
        <taxon>Blennioidei</taxon>
        <taxon>Chaenopsidae</taxon>
        <taxon>Acanthemblemaria</taxon>
    </lineage>
</organism>
<dbReference type="InterPro" id="IPR010227">
    <property type="entry name" value="NADH_Q_OxRdtase_chainM/4"/>
</dbReference>
<dbReference type="EC" id="7.1.1.2" evidence="3 16"/>
<keyword evidence="12 16" id="KW-0830">Ubiquinone</keyword>
<proteinExistence type="inferred from homology"/>
<feature type="transmembrane region" description="Helical" evidence="16">
    <location>
        <begin position="50"/>
        <end position="74"/>
    </location>
</feature>
<evidence type="ECO:0000256" key="15">
    <source>
        <dbReference type="ARBA" id="ARBA00049551"/>
    </source>
</evidence>
<feature type="transmembrane region" description="Helical" evidence="16">
    <location>
        <begin position="351"/>
        <end position="370"/>
    </location>
</feature>
<comment type="subcellular location">
    <subcellularLocation>
        <location evidence="1 16">Mitochondrion membrane</location>
        <topology evidence="1 16">Multi-pass membrane protein</topology>
    </subcellularLocation>
</comment>
<evidence type="ECO:0000256" key="3">
    <source>
        <dbReference type="ARBA" id="ARBA00012944"/>
    </source>
</evidence>
<comment type="catalytic activity">
    <reaction evidence="15 16">
        <text>a ubiquinone + NADH + 5 H(+)(in) = a ubiquinol + NAD(+) + 4 H(+)(out)</text>
        <dbReference type="Rhea" id="RHEA:29091"/>
        <dbReference type="Rhea" id="RHEA-COMP:9565"/>
        <dbReference type="Rhea" id="RHEA-COMP:9566"/>
        <dbReference type="ChEBI" id="CHEBI:15378"/>
        <dbReference type="ChEBI" id="CHEBI:16389"/>
        <dbReference type="ChEBI" id="CHEBI:17976"/>
        <dbReference type="ChEBI" id="CHEBI:57540"/>
        <dbReference type="ChEBI" id="CHEBI:57945"/>
        <dbReference type="EC" id="7.1.1.2"/>
    </reaction>
</comment>
<geneLocation type="mitochondrion" evidence="19"/>
<evidence type="ECO:0000256" key="5">
    <source>
        <dbReference type="ARBA" id="ARBA00022448"/>
    </source>
</evidence>
<dbReference type="AlphaFoldDB" id="A0AA51X2L7"/>
<dbReference type="NCBIfam" id="TIGR01972">
    <property type="entry name" value="NDH_I_M"/>
    <property type="match status" value="1"/>
</dbReference>
<feature type="transmembrane region" description="Helical" evidence="16">
    <location>
        <begin position="286"/>
        <end position="304"/>
    </location>
</feature>
<feature type="transmembrane region" description="Helical" evidence="16">
    <location>
        <begin position="95"/>
        <end position="113"/>
    </location>
</feature>
<evidence type="ECO:0000259" key="17">
    <source>
        <dbReference type="Pfam" id="PF00361"/>
    </source>
</evidence>
<dbReference type="GO" id="GO:0031966">
    <property type="term" value="C:mitochondrial membrane"/>
    <property type="evidence" value="ECO:0007669"/>
    <property type="project" value="UniProtKB-SubCell"/>
</dbReference>
<keyword evidence="11 16" id="KW-0520">NAD</keyword>
<keyword evidence="10 16" id="KW-1133">Transmembrane helix</keyword>
<keyword evidence="13 16" id="KW-0496">Mitochondrion</keyword>
<keyword evidence="6 16" id="KW-0679">Respiratory chain</keyword>
<dbReference type="GO" id="GO:0008137">
    <property type="term" value="F:NADH dehydrogenase (ubiquinone) activity"/>
    <property type="evidence" value="ECO:0007669"/>
    <property type="project" value="UniProtKB-UniRule"/>
</dbReference>